<dbReference type="EMBL" id="DG000051">
    <property type="protein sequence ID" value="GAA26486.1"/>
    <property type="molecule type" value="Genomic_DNA"/>
</dbReference>
<organism evidence="2 3">
    <name type="scientific">Saccharomyces cerevisiae (strain Kyokai no. 7 / NBRC 101557)</name>
    <name type="common">Baker's yeast</name>
    <dbReference type="NCBI Taxonomy" id="721032"/>
    <lineage>
        <taxon>Eukaryota</taxon>
        <taxon>Fungi</taxon>
        <taxon>Dikarya</taxon>
        <taxon>Ascomycota</taxon>
        <taxon>Saccharomycotina</taxon>
        <taxon>Saccharomycetes</taxon>
        <taxon>Saccharomycetales</taxon>
        <taxon>Saccharomycetaceae</taxon>
        <taxon>Saccharomyces</taxon>
    </lineage>
</organism>
<proteinExistence type="predicted"/>
<reference evidence="2 3" key="1">
    <citation type="journal article" date="2011" name="DNA Res.">
        <title>Whole-genome sequencing of sake yeast Saccharomyces cerevisiae Kyokai no. 7.</title>
        <authorList>
            <person name="Akao T."/>
            <person name="Yashiro I."/>
            <person name="Hosoyama A."/>
            <person name="Kitagaki H."/>
            <person name="Horikawa H."/>
            <person name="Watanabe D."/>
            <person name="Akada R."/>
            <person name="Ando Y."/>
            <person name="Harashima S."/>
            <person name="Inoue T."/>
            <person name="Inoue Y."/>
            <person name="Kajiwara S."/>
            <person name="Kitamoto K."/>
            <person name="Kitamoto N."/>
            <person name="Kobayashi O."/>
            <person name="Kuhara S."/>
            <person name="Masubuchi T."/>
            <person name="Mizoguchi H."/>
            <person name="Nakao Y."/>
            <person name="Nakazato A."/>
            <person name="Namise M."/>
            <person name="Oba T."/>
            <person name="Ogata T."/>
            <person name="Ohta A."/>
            <person name="Sato M."/>
            <person name="Shibasaki S."/>
            <person name="Takatsume Y."/>
            <person name="Tanimoto S."/>
            <person name="Tsuboi H."/>
            <person name="Nishimura A."/>
            <person name="Yoda K."/>
            <person name="Ishikawa T."/>
            <person name="Iwashita K."/>
            <person name="Fujita N."/>
            <person name="Shimoi H."/>
        </authorList>
    </citation>
    <scope>NUCLEOTIDE SEQUENCE [LARGE SCALE GENOMIC DNA]</scope>
    <source>
        <strain evidence="3">Kyokai no. 7 / NBRC 101557</strain>
    </source>
</reference>
<dbReference type="HOGENOM" id="CLU_3299708_0_0_1"/>
<sequence>MSKRGSLQDRASPSEETVKKAQKRRKPIKSCAFCRKRKLR</sequence>
<evidence type="ECO:0000313" key="3">
    <source>
        <dbReference type="Proteomes" id="UP000001608"/>
    </source>
</evidence>
<dbReference type="AlphaFoldDB" id="G2WN43"/>
<evidence type="ECO:0000313" key="2">
    <source>
        <dbReference type="EMBL" id="GAA26486.1"/>
    </source>
</evidence>
<feature type="compositionally biased region" description="Basic residues" evidence="1">
    <location>
        <begin position="20"/>
        <end position="40"/>
    </location>
</feature>
<name>G2WN43_YEASK</name>
<evidence type="ECO:0000256" key="1">
    <source>
        <dbReference type="SAM" id="MobiDB-lite"/>
    </source>
</evidence>
<protein>
    <submittedName>
        <fullName evidence="2">K7_Yrm1ap</fullName>
    </submittedName>
</protein>
<gene>
    <name evidence="2" type="primary">K7_YRM1a</name>
    <name evidence="2" type="ORF">SYK7_065561</name>
</gene>
<dbReference type="Proteomes" id="UP000001608">
    <property type="component" value="Chromosome 15"/>
</dbReference>
<accession>G2WN43</accession>
<comment type="caution">
    <text evidence="2">The sequence shown here is derived from an EMBL/GenBank/DDBJ whole genome shotgun (WGS) entry which is preliminary data.</text>
</comment>
<feature type="region of interest" description="Disordered" evidence="1">
    <location>
        <begin position="1"/>
        <end position="40"/>
    </location>
</feature>